<dbReference type="Gene3D" id="3.30.70.270">
    <property type="match status" value="1"/>
</dbReference>
<dbReference type="Gene3D" id="3.20.20.450">
    <property type="entry name" value="EAL domain"/>
    <property type="match status" value="1"/>
</dbReference>
<evidence type="ECO:0000259" key="1">
    <source>
        <dbReference type="PROSITE" id="PS50883"/>
    </source>
</evidence>
<dbReference type="SUPFAM" id="SSF52172">
    <property type="entry name" value="CheY-like"/>
    <property type="match status" value="1"/>
</dbReference>
<dbReference type="SUPFAM" id="SSF141868">
    <property type="entry name" value="EAL domain-like"/>
    <property type="match status" value="1"/>
</dbReference>
<dbReference type="Pfam" id="PF00990">
    <property type="entry name" value="GGDEF"/>
    <property type="match status" value="1"/>
</dbReference>
<dbReference type="CDD" id="cd01948">
    <property type="entry name" value="EAL"/>
    <property type="match status" value="1"/>
</dbReference>
<dbReference type="RefSeq" id="WP_243846700.1">
    <property type="nucleotide sequence ID" value="NZ_BAAAEV010000001.1"/>
</dbReference>
<dbReference type="Gene3D" id="3.40.50.2300">
    <property type="match status" value="1"/>
</dbReference>
<protein>
    <submittedName>
        <fullName evidence="3">EAL domain-containing protein (Putative c-di-GMP-specific phosphodiesterase class I)/GGDEF domain-containing protein/DNA-binding NarL/FixJ family response regulator</fullName>
    </submittedName>
</protein>
<dbReference type="InterPro" id="IPR043128">
    <property type="entry name" value="Rev_trsase/Diguanyl_cyclase"/>
</dbReference>
<feature type="domain" description="EAL" evidence="1">
    <location>
        <begin position="405"/>
        <end position="658"/>
    </location>
</feature>
<dbReference type="SMART" id="SM00052">
    <property type="entry name" value="EAL"/>
    <property type="match status" value="1"/>
</dbReference>
<gene>
    <name evidence="3" type="ORF">FHT01_002112</name>
</gene>
<organism evidence="3 4">
    <name type="scientific">Sphingomonas japonica</name>
    <dbReference type="NCBI Taxonomy" id="511662"/>
    <lineage>
        <taxon>Bacteria</taxon>
        <taxon>Pseudomonadati</taxon>
        <taxon>Pseudomonadota</taxon>
        <taxon>Alphaproteobacteria</taxon>
        <taxon>Sphingomonadales</taxon>
        <taxon>Sphingomonadaceae</taxon>
        <taxon>Sphingomonas</taxon>
    </lineage>
</organism>
<dbReference type="InterPro" id="IPR050706">
    <property type="entry name" value="Cyclic-di-GMP_PDE-like"/>
</dbReference>
<evidence type="ECO:0000313" key="4">
    <source>
        <dbReference type="Proteomes" id="UP000788153"/>
    </source>
</evidence>
<accession>A0ABX0U237</accession>
<dbReference type="SUPFAM" id="SSF55073">
    <property type="entry name" value="Nucleotide cyclase"/>
    <property type="match status" value="1"/>
</dbReference>
<dbReference type="PANTHER" id="PTHR33121">
    <property type="entry name" value="CYCLIC DI-GMP PHOSPHODIESTERASE PDEF"/>
    <property type="match status" value="1"/>
</dbReference>
<dbReference type="InterPro" id="IPR000160">
    <property type="entry name" value="GGDEF_dom"/>
</dbReference>
<dbReference type="PANTHER" id="PTHR33121:SF79">
    <property type="entry name" value="CYCLIC DI-GMP PHOSPHODIESTERASE PDED-RELATED"/>
    <property type="match status" value="1"/>
</dbReference>
<dbReference type="InterPro" id="IPR001633">
    <property type="entry name" value="EAL_dom"/>
</dbReference>
<dbReference type="Proteomes" id="UP000788153">
    <property type="component" value="Unassembled WGS sequence"/>
</dbReference>
<name>A0ABX0U237_9SPHN</name>
<keyword evidence="4" id="KW-1185">Reference proteome</keyword>
<dbReference type="PROSITE" id="PS50887">
    <property type="entry name" value="GGDEF"/>
    <property type="match status" value="1"/>
</dbReference>
<evidence type="ECO:0000259" key="2">
    <source>
        <dbReference type="PROSITE" id="PS50887"/>
    </source>
</evidence>
<feature type="domain" description="GGDEF" evidence="2">
    <location>
        <begin position="272"/>
        <end position="404"/>
    </location>
</feature>
<dbReference type="InterPro" id="IPR011006">
    <property type="entry name" value="CheY-like_superfamily"/>
</dbReference>
<sequence length="659" mass="69587">MNRAEPIAEHAAPLFILSFRQRDELAALAAGAGWHVVAARRAEGAPRRWLASGSPVAVVDARGAFDDGLAATAALAEVGQPAGGAILVLVSSSDQHRLSALYDAGATQFLVSPMRDAVLLQAIRFAARQAERGGSDWRRAPLSSAEPLGWRYDPKRRSLQLTPGLATIVDLPESTAPRAALRRLNPIDRIAGVAALRRLGDGLATTAFAHDIHGLGRVVEHVQRDTRTGRVHALIEPIGSVPDAGAALRDAFGGIRDEIGARRWIGDHLGDGQVTLALVGLSRLDRINTEHGRSAGDAALRAASRRIGDIARELLGRDGIVARLGGSEFVVATATQPDRLRLAAGRIETALARPFVAGDAIAPLGVRVMVLSSRAGDTASDLLRRVGEQLAERAGGQTPSGDHPLDGLALDLRGALDRDEIAIRFQPQVAVTSGAIVGVEALARWNHPSLGELGAETLLATAQRGGMDVALSDHLQTQALRSAARWPAALSRLRLAINITADDVARPGFADILLDRIDSSGFPRARLTIEVTESGLIDDLGSAAALLSELRAAGCRVAIDDFGTGYSSLAYLKALPLDYLKIDKKLSQDIAGTPRDRVVVRGVIDMARSLGLAVVAEGVETAEQLDLLAKEGCQYYQGFLCAEPLDANGLLALIEGMTT</sequence>
<dbReference type="Pfam" id="PF00563">
    <property type="entry name" value="EAL"/>
    <property type="match status" value="1"/>
</dbReference>
<evidence type="ECO:0000313" key="3">
    <source>
        <dbReference type="EMBL" id="NIJ24570.1"/>
    </source>
</evidence>
<dbReference type="SMART" id="SM00267">
    <property type="entry name" value="GGDEF"/>
    <property type="match status" value="1"/>
</dbReference>
<dbReference type="PROSITE" id="PS50883">
    <property type="entry name" value="EAL"/>
    <property type="match status" value="1"/>
</dbReference>
<dbReference type="InterPro" id="IPR035919">
    <property type="entry name" value="EAL_sf"/>
</dbReference>
<proteinExistence type="predicted"/>
<dbReference type="InterPro" id="IPR029787">
    <property type="entry name" value="Nucleotide_cyclase"/>
</dbReference>
<dbReference type="EMBL" id="JAASQP010000001">
    <property type="protein sequence ID" value="NIJ24570.1"/>
    <property type="molecule type" value="Genomic_DNA"/>
</dbReference>
<reference evidence="3 4" key="1">
    <citation type="submission" date="2020-03" db="EMBL/GenBank/DDBJ databases">
        <title>Genomic Encyclopedia of Type Strains, Phase IV (KMG-IV): sequencing the most valuable type-strain genomes for metagenomic binning, comparative biology and taxonomic classification.</title>
        <authorList>
            <person name="Goeker M."/>
        </authorList>
    </citation>
    <scope>NUCLEOTIDE SEQUENCE [LARGE SCALE GENOMIC DNA]</scope>
    <source>
        <strain evidence="3 4">DSM 22753</strain>
    </source>
</reference>
<comment type="caution">
    <text evidence="3">The sequence shown here is derived from an EMBL/GenBank/DDBJ whole genome shotgun (WGS) entry which is preliminary data.</text>
</comment>